<feature type="transmembrane region" description="Helical" evidence="1">
    <location>
        <begin position="253"/>
        <end position="272"/>
    </location>
</feature>
<dbReference type="Proteomes" id="UP000297239">
    <property type="component" value="Unassembled WGS sequence"/>
</dbReference>
<dbReference type="OrthoDB" id="345600at2"/>
<proteinExistence type="predicted"/>
<feature type="transmembrane region" description="Helical" evidence="1">
    <location>
        <begin position="132"/>
        <end position="150"/>
    </location>
</feature>
<feature type="transmembrane region" description="Helical" evidence="1">
    <location>
        <begin position="178"/>
        <end position="199"/>
    </location>
</feature>
<evidence type="ECO:0000313" key="3">
    <source>
        <dbReference type="Proteomes" id="UP000297239"/>
    </source>
</evidence>
<evidence type="ECO:0000256" key="1">
    <source>
        <dbReference type="SAM" id="Phobius"/>
    </source>
</evidence>
<feature type="transmembrane region" description="Helical" evidence="1">
    <location>
        <begin position="38"/>
        <end position="62"/>
    </location>
</feature>
<dbReference type="RefSeq" id="WP_135681184.1">
    <property type="nucleotide sequence ID" value="NZ_RQFF01000004.1"/>
</dbReference>
<reference evidence="2" key="1">
    <citation type="journal article" date="2019" name="PLoS Negl. Trop. Dis.">
        <title>Revisiting the worldwide diversity of Leptospira species in the environment.</title>
        <authorList>
            <person name="Vincent A.T."/>
            <person name="Schiettekatte O."/>
            <person name="Bourhy P."/>
            <person name="Veyrier F.J."/>
            <person name="Picardeau M."/>
        </authorList>
    </citation>
    <scope>NUCLEOTIDE SEQUENCE [LARGE SCALE GENOMIC DNA]</scope>
    <source>
        <strain evidence="2">201800293</strain>
    </source>
</reference>
<accession>A0A6N4QR96</accession>
<comment type="caution">
    <text evidence="2">The sequence shown here is derived from an EMBL/GenBank/DDBJ whole genome shotgun (WGS) entry which is preliminary data.</text>
</comment>
<feature type="transmembrane region" description="Helical" evidence="1">
    <location>
        <begin position="211"/>
        <end position="228"/>
    </location>
</feature>
<feature type="transmembrane region" description="Helical" evidence="1">
    <location>
        <begin position="6"/>
        <end position="26"/>
    </location>
</feature>
<keyword evidence="1" id="KW-1133">Transmembrane helix</keyword>
<organism evidence="2 3">
    <name type="scientific">Leptospira kanakyensis</name>
    <dbReference type="NCBI Taxonomy" id="2484968"/>
    <lineage>
        <taxon>Bacteria</taxon>
        <taxon>Pseudomonadati</taxon>
        <taxon>Spirochaetota</taxon>
        <taxon>Spirochaetia</taxon>
        <taxon>Leptospirales</taxon>
        <taxon>Leptospiraceae</taxon>
        <taxon>Leptospira</taxon>
    </lineage>
</organism>
<keyword evidence="1" id="KW-0812">Transmembrane</keyword>
<feature type="transmembrane region" description="Helical" evidence="1">
    <location>
        <begin position="89"/>
        <end position="112"/>
    </location>
</feature>
<dbReference type="AlphaFoldDB" id="A0A6N4QR96"/>
<name>A0A6N4QR96_9LEPT</name>
<evidence type="ECO:0000313" key="2">
    <source>
        <dbReference type="EMBL" id="TGK76982.1"/>
    </source>
</evidence>
<sequence>MEIGNSIIKLSQFVFLFLLISQFQVIGDWKKIKEFSILLLFIKISDVLINAFFKIINFWPYIWHFDQSYINSINTILFSWYGFADFGKIGMWTVLFSFPKFNLISDFLSIILVIKYFKFKSLNNNEFPLNKFIYPIFVFALNLNIGFFLSDSEISSYSTKLNIPLLTNEILSENGSTIVWNISSFYILFFAAGIISYYFYLSKRSAEINLFKYYFLSYLVFLFFIEFLKNETPYISTFTNNLNSHDKTMQNSWSGFSFSQIQSLLFGILLLFKSYKK</sequence>
<protein>
    <submittedName>
        <fullName evidence="2">Uncharacterized protein</fullName>
    </submittedName>
</protein>
<gene>
    <name evidence="2" type="ORF">EHQ18_00065</name>
</gene>
<keyword evidence="1" id="KW-0472">Membrane</keyword>
<dbReference type="EMBL" id="RQFF01000004">
    <property type="protein sequence ID" value="TGK76982.1"/>
    <property type="molecule type" value="Genomic_DNA"/>
</dbReference>
<keyword evidence="3" id="KW-1185">Reference proteome</keyword>